<dbReference type="AlphaFoldDB" id="A0AA40UUQ3"/>
<protein>
    <submittedName>
        <fullName evidence="1">Uncharacterized protein</fullName>
    </submittedName>
</protein>
<evidence type="ECO:0000313" key="2">
    <source>
        <dbReference type="Proteomes" id="UP000070119"/>
    </source>
</evidence>
<dbReference type="EMBL" id="LNJU01000005">
    <property type="protein sequence ID" value="KWZ52886.1"/>
    <property type="molecule type" value="Genomic_DNA"/>
</dbReference>
<name>A0AA40UUQ3_9BURK</name>
<reference evidence="1 2" key="1">
    <citation type="submission" date="2015-11" db="EMBL/GenBank/DDBJ databases">
        <authorList>
            <person name="Sahl J."/>
            <person name="Wagner D."/>
            <person name="Keim P."/>
        </authorList>
    </citation>
    <scope>NUCLEOTIDE SEQUENCE [LARGE SCALE GENOMIC DNA]</scope>
    <source>
        <strain evidence="1 2">MSMB1157</strain>
    </source>
</reference>
<gene>
    <name evidence="1" type="ORF">WK57_28080</name>
</gene>
<sequence>MRALLHIDDKKFPDLANRLLIATKEMADGKGIDHVVAIHHVAADISEVAVDFTLSDMKIHLIPWH</sequence>
<comment type="caution">
    <text evidence="1">The sequence shown here is derived from an EMBL/GenBank/DDBJ whole genome shotgun (WGS) entry which is preliminary data.</text>
</comment>
<proteinExistence type="predicted"/>
<dbReference type="Proteomes" id="UP000070119">
    <property type="component" value="Chromosome 2"/>
</dbReference>
<organism evidence="1 2">
    <name type="scientific">Burkholderia ubonensis</name>
    <dbReference type="NCBI Taxonomy" id="101571"/>
    <lineage>
        <taxon>Bacteria</taxon>
        <taxon>Pseudomonadati</taxon>
        <taxon>Pseudomonadota</taxon>
        <taxon>Betaproteobacteria</taxon>
        <taxon>Burkholderiales</taxon>
        <taxon>Burkholderiaceae</taxon>
        <taxon>Burkholderia</taxon>
        <taxon>Burkholderia cepacia complex</taxon>
    </lineage>
</organism>
<evidence type="ECO:0000313" key="1">
    <source>
        <dbReference type="EMBL" id="KWZ52886.1"/>
    </source>
</evidence>
<accession>A0AA40UUQ3</accession>